<dbReference type="AlphaFoldDB" id="A0AAN7NS91"/>
<protein>
    <submittedName>
        <fullName evidence="2">Uncharacterized protein</fullName>
    </submittedName>
</protein>
<comment type="caution">
    <text evidence="2">The sequence shown here is derived from an EMBL/GenBank/DDBJ whole genome shotgun (WGS) entry which is preliminary data.</text>
</comment>
<reference evidence="2 3" key="1">
    <citation type="journal article" date="2023" name="J. Hered.">
        <title>Chromosome-level genome of the wood stork (Mycteria americana) provides insight into avian chromosome evolution.</title>
        <authorList>
            <person name="Flamio R. Jr."/>
            <person name="Ramstad K.M."/>
        </authorList>
    </citation>
    <scope>NUCLEOTIDE SEQUENCE [LARGE SCALE GENOMIC DNA]</scope>
    <source>
        <strain evidence="2">JAX WOST 10</strain>
    </source>
</reference>
<keyword evidence="3" id="KW-1185">Reference proteome</keyword>
<name>A0AAN7NS91_MYCAM</name>
<feature type="region of interest" description="Disordered" evidence="1">
    <location>
        <begin position="57"/>
        <end position="81"/>
    </location>
</feature>
<gene>
    <name evidence="2" type="ORF">QYF61_026364</name>
</gene>
<evidence type="ECO:0000256" key="1">
    <source>
        <dbReference type="SAM" id="MobiDB-lite"/>
    </source>
</evidence>
<sequence length="227" mass="25263">MVTYIFVVRVLKHWNKFPTEDMESLSLEILKSCLDMVLGNLLRLEENAIKDATQNFTAPQEDDSSHSSPAPAWGPSHGRQSSTNFNMGPSYRLQFFMNCSSMGLLWGPKSCQQTCSSVGSSLQQATDPARSLLQRRLCTGSQPPLSTSTYSGVGSSMGSSPTTYVLDEDEPRFLEEVDYSAESNDDQDIELADHAASRVEEKMLSFPAEEEIVTLSLFTWPRLPHRP</sequence>
<dbReference type="Proteomes" id="UP001333110">
    <property type="component" value="Unassembled WGS sequence"/>
</dbReference>
<organism evidence="2 3">
    <name type="scientific">Mycteria americana</name>
    <name type="common">Wood stork</name>
    <dbReference type="NCBI Taxonomy" id="33587"/>
    <lineage>
        <taxon>Eukaryota</taxon>
        <taxon>Metazoa</taxon>
        <taxon>Chordata</taxon>
        <taxon>Craniata</taxon>
        <taxon>Vertebrata</taxon>
        <taxon>Euteleostomi</taxon>
        <taxon>Archelosauria</taxon>
        <taxon>Archosauria</taxon>
        <taxon>Dinosauria</taxon>
        <taxon>Saurischia</taxon>
        <taxon>Theropoda</taxon>
        <taxon>Coelurosauria</taxon>
        <taxon>Aves</taxon>
        <taxon>Neognathae</taxon>
        <taxon>Neoaves</taxon>
        <taxon>Aequornithes</taxon>
        <taxon>Ciconiiformes</taxon>
        <taxon>Ciconiidae</taxon>
        <taxon>Mycteria</taxon>
    </lineage>
</organism>
<evidence type="ECO:0000313" key="3">
    <source>
        <dbReference type="Proteomes" id="UP001333110"/>
    </source>
</evidence>
<proteinExistence type="predicted"/>
<evidence type="ECO:0000313" key="2">
    <source>
        <dbReference type="EMBL" id="KAK4817056.1"/>
    </source>
</evidence>
<dbReference type="EMBL" id="JAUNZN010000009">
    <property type="protein sequence ID" value="KAK4817056.1"/>
    <property type="molecule type" value="Genomic_DNA"/>
</dbReference>
<accession>A0AAN7NS91</accession>